<sequence>MTSSALRRVLTARRPAREDYSATRRRWMLPALLLLGMFFVAPLVYNGWRSMTEEGAAADPLFYYAKLLGDPYYREVLWRTLYVSFTVTLLCLVASYPVAYFMVRRAGRWQPLIIFCLIAPLLTSIIMRTLGIRLLLARQGAFNAVLESVGLPSLPGWMASGVFPVYLGMIHVLIPFMVLSIAPVIQRIEPALEEAAGILGASKWRVFWHVTLPLSREGIYAGCILVFMLSNGSFVTQLLLGAGKMTTLPVLIFQQFNVTMDTAFAGAMGNVLLILTLGCLFVQSVLTGRRRG</sequence>
<dbReference type="Gene3D" id="1.10.3720.10">
    <property type="entry name" value="MetI-like"/>
    <property type="match status" value="1"/>
</dbReference>
<feature type="transmembrane region" description="Helical" evidence="8">
    <location>
        <begin position="81"/>
        <end position="103"/>
    </location>
</feature>
<proteinExistence type="inferred from homology"/>
<evidence type="ECO:0000259" key="9">
    <source>
        <dbReference type="PROSITE" id="PS50928"/>
    </source>
</evidence>
<dbReference type="OrthoDB" id="9156191at2"/>
<accession>A0A556ACF5</accession>
<evidence type="ECO:0000256" key="3">
    <source>
        <dbReference type="ARBA" id="ARBA00022448"/>
    </source>
</evidence>
<comment type="similarity">
    <text evidence="2">Belongs to the binding-protein-dependent transport system permease family. CysTW subfamily.</text>
</comment>
<dbReference type="InterPro" id="IPR000515">
    <property type="entry name" value="MetI-like"/>
</dbReference>
<feature type="transmembrane region" description="Helical" evidence="8">
    <location>
        <begin position="219"/>
        <end position="243"/>
    </location>
</feature>
<dbReference type="PANTHER" id="PTHR42929:SF5">
    <property type="entry name" value="ABC TRANSPORTER PERMEASE PROTEIN"/>
    <property type="match status" value="1"/>
</dbReference>
<keyword evidence="7 8" id="KW-0472">Membrane</keyword>
<dbReference type="CDD" id="cd06261">
    <property type="entry name" value="TM_PBP2"/>
    <property type="match status" value="1"/>
</dbReference>
<evidence type="ECO:0000256" key="1">
    <source>
        <dbReference type="ARBA" id="ARBA00004651"/>
    </source>
</evidence>
<dbReference type="Pfam" id="PF00528">
    <property type="entry name" value="BPD_transp_1"/>
    <property type="match status" value="1"/>
</dbReference>
<evidence type="ECO:0000256" key="7">
    <source>
        <dbReference type="ARBA" id="ARBA00023136"/>
    </source>
</evidence>
<gene>
    <name evidence="10" type="ORF">FOZ76_22390</name>
</gene>
<dbReference type="AlphaFoldDB" id="A0A556ACF5"/>
<organism evidence="10 11">
    <name type="scientific">Verticiella sediminum</name>
    <dbReference type="NCBI Taxonomy" id="1247510"/>
    <lineage>
        <taxon>Bacteria</taxon>
        <taxon>Pseudomonadati</taxon>
        <taxon>Pseudomonadota</taxon>
        <taxon>Betaproteobacteria</taxon>
        <taxon>Burkholderiales</taxon>
        <taxon>Alcaligenaceae</taxon>
        <taxon>Verticiella</taxon>
    </lineage>
</organism>
<dbReference type="SUPFAM" id="SSF161098">
    <property type="entry name" value="MetI-like"/>
    <property type="match status" value="1"/>
</dbReference>
<keyword evidence="11" id="KW-1185">Reference proteome</keyword>
<feature type="transmembrane region" description="Helical" evidence="8">
    <location>
        <begin position="263"/>
        <end position="286"/>
    </location>
</feature>
<evidence type="ECO:0000256" key="4">
    <source>
        <dbReference type="ARBA" id="ARBA00022475"/>
    </source>
</evidence>
<dbReference type="EMBL" id="VLTJ01000039">
    <property type="protein sequence ID" value="TSH90560.1"/>
    <property type="molecule type" value="Genomic_DNA"/>
</dbReference>
<feature type="transmembrane region" description="Helical" evidence="8">
    <location>
        <begin position="112"/>
        <end position="136"/>
    </location>
</feature>
<dbReference type="InterPro" id="IPR035906">
    <property type="entry name" value="MetI-like_sf"/>
</dbReference>
<keyword evidence="6 8" id="KW-1133">Transmembrane helix</keyword>
<name>A0A556ACF5_9BURK</name>
<dbReference type="RefSeq" id="WP_143950477.1">
    <property type="nucleotide sequence ID" value="NZ_BAABMB010000003.1"/>
</dbReference>
<evidence type="ECO:0000313" key="10">
    <source>
        <dbReference type="EMBL" id="TSH90560.1"/>
    </source>
</evidence>
<keyword evidence="5 8" id="KW-0812">Transmembrane</keyword>
<dbReference type="PANTHER" id="PTHR42929">
    <property type="entry name" value="INNER MEMBRANE ABC TRANSPORTER PERMEASE PROTEIN YDCU-RELATED-RELATED"/>
    <property type="match status" value="1"/>
</dbReference>
<dbReference type="GO" id="GO:0055085">
    <property type="term" value="P:transmembrane transport"/>
    <property type="evidence" value="ECO:0007669"/>
    <property type="project" value="InterPro"/>
</dbReference>
<evidence type="ECO:0000256" key="8">
    <source>
        <dbReference type="RuleBase" id="RU363032"/>
    </source>
</evidence>
<comment type="caution">
    <text evidence="10">The sequence shown here is derived from an EMBL/GenBank/DDBJ whole genome shotgun (WGS) entry which is preliminary data.</text>
</comment>
<evidence type="ECO:0000313" key="11">
    <source>
        <dbReference type="Proteomes" id="UP000318405"/>
    </source>
</evidence>
<feature type="transmembrane region" description="Helical" evidence="8">
    <location>
        <begin position="27"/>
        <end position="45"/>
    </location>
</feature>
<dbReference type="PROSITE" id="PS50928">
    <property type="entry name" value="ABC_TM1"/>
    <property type="match status" value="1"/>
</dbReference>
<evidence type="ECO:0000256" key="5">
    <source>
        <dbReference type="ARBA" id="ARBA00022692"/>
    </source>
</evidence>
<comment type="subcellular location">
    <subcellularLocation>
        <location evidence="1 8">Cell membrane</location>
        <topology evidence="1 8">Multi-pass membrane protein</topology>
    </subcellularLocation>
</comment>
<keyword evidence="3 8" id="KW-0813">Transport</keyword>
<reference evidence="10 11" key="1">
    <citation type="submission" date="2019-07" db="EMBL/GenBank/DDBJ databases">
        <title>Qingshengfaniella alkalisoli gen. nov., sp. nov., isolated from saline soil.</title>
        <authorList>
            <person name="Xu L."/>
            <person name="Huang X.-X."/>
            <person name="Sun J.-Q."/>
        </authorList>
    </citation>
    <scope>NUCLEOTIDE SEQUENCE [LARGE SCALE GENOMIC DNA]</scope>
    <source>
        <strain evidence="10 11">DSM 27279</strain>
    </source>
</reference>
<feature type="domain" description="ABC transmembrane type-1" evidence="9">
    <location>
        <begin position="77"/>
        <end position="283"/>
    </location>
</feature>
<evidence type="ECO:0000256" key="2">
    <source>
        <dbReference type="ARBA" id="ARBA00007069"/>
    </source>
</evidence>
<keyword evidence="4" id="KW-1003">Cell membrane</keyword>
<evidence type="ECO:0000256" key="6">
    <source>
        <dbReference type="ARBA" id="ARBA00022989"/>
    </source>
</evidence>
<dbReference type="Proteomes" id="UP000318405">
    <property type="component" value="Unassembled WGS sequence"/>
</dbReference>
<protein>
    <submittedName>
        <fullName evidence="10">ABC transporter permease</fullName>
    </submittedName>
</protein>
<dbReference type="GO" id="GO:0005886">
    <property type="term" value="C:plasma membrane"/>
    <property type="evidence" value="ECO:0007669"/>
    <property type="project" value="UniProtKB-SubCell"/>
</dbReference>
<feature type="transmembrane region" description="Helical" evidence="8">
    <location>
        <begin position="156"/>
        <end position="179"/>
    </location>
</feature>